<dbReference type="InterPro" id="IPR050297">
    <property type="entry name" value="LipidA_mod_glycosyltrf_83"/>
</dbReference>
<evidence type="ECO:0000256" key="6">
    <source>
        <dbReference type="ARBA" id="ARBA00022989"/>
    </source>
</evidence>
<evidence type="ECO:0000256" key="3">
    <source>
        <dbReference type="ARBA" id="ARBA00022676"/>
    </source>
</evidence>
<keyword evidence="2" id="KW-1003">Cell membrane</keyword>
<keyword evidence="5 8" id="KW-0812">Transmembrane</keyword>
<evidence type="ECO:0000313" key="9">
    <source>
        <dbReference type="EMBL" id="CAA9563207.1"/>
    </source>
</evidence>
<keyword evidence="4" id="KW-0808">Transferase</keyword>
<dbReference type="GO" id="GO:0005886">
    <property type="term" value="C:plasma membrane"/>
    <property type="evidence" value="ECO:0007669"/>
    <property type="project" value="UniProtKB-SubCell"/>
</dbReference>
<keyword evidence="6 8" id="KW-1133">Transmembrane helix</keyword>
<evidence type="ECO:0000256" key="1">
    <source>
        <dbReference type="ARBA" id="ARBA00004651"/>
    </source>
</evidence>
<feature type="transmembrane region" description="Helical" evidence="8">
    <location>
        <begin position="181"/>
        <end position="199"/>
    </location>
</feature>
<gene>
    <name evidence="9" type="ORF">AVDCRST_MAG70-1832</name>
</gene>
<sequence length="397" mass="44297">MIRGAAGRCCPWPFPPASGAMTEIAEPFQGVVAPTTGSARRSGNTGLRVRLASLTSVQRFMLVLLALYLVKQVLLVVIHPPFSGHDEVAHFAYLQTVVNEQRLPVLLEDRLPKELYPYCRYVLQWWCEPWNPQWASSPPVRLTNGQLEGMQYAANHPPLYYLLMAPLAKVSSGWGLEAQQTLLRFAAIPFGLALVWLAYRTATALFPGDRFLATTVPAFVAFQPQVSYEAAMVNNDAMAIALAGAILYVLVRAFRDRYPRSSCLLLGFLFGLALLTKGTSVTIAPSIGAAVVVAVGWRDLRGIAWRWAMIGVLALLLASPWYLFLWRTYGNFSALPQVSELQQWNRPLGGFFELLIDQGFFAMRFHESWGYFGWRMIPLPEWLLWTIGVPLLFAVGG</sequence>
<evidence type="ECO:0000256" key="7">
    <source>
        <dbReference type="ARBA" id="ARBA00023136"/>
    </source>
</evidence>
<evidence type="ECO:0000256" key="4">
    <source>
        <dbReference type="ARBA" id="ARBA00022679"/>
    </source>
</evidence>
<evidence type="ECO:0000256" key="2">
    <source>
        <dbReference type="ARBA" id="ARBA00022475"/>
    </source>
</evidence>
<organism evidence="9">
    <name type="scientific">uncultured Thermomicrobiales bacterium</name>
    <dbReference type="NCBI Taxonomy" id="1645740"/>
    <lineage>
        <taxon>Bacteria</taxon>
        <taxon>Pseudomonadati</taxon>
        <taxon>Thermomicrobiota</taxon>
        <taxon>Thermomicrobia</taxon>
        <taxon>Thermomicrobiales</taxon>
        <taxon>environmental samples</taxon>
    </lineage>
</organism>
<protein>
    <submittedName>
        <fullName evidence="9">Uncharacterized protein</fullName>
    </submittedName>
</protein>
<proteinExistence type="predicted"/>
<dbReference type="EMBL" id="CADCWH010000291">
    <property type="protein sequence ID" value="CAA9563207.1"/>
    <property type="molecule type" value="Genomic_DNA"/>
</dbReference>
<accession>A0A6J4V2P3</accession>
<comment type="subcellular location">
    <subcellularLocation>
        <location evidence="1">Cell membrane</location>
        <topology evidence="1">Multi-pass membrane protein</topology>
    </subcellularLocation>
</comment>
<keyword evidence="3" id="KW-0328">Glycosyltransferase</keyword>
<evidence type="ECO:0000256" key="5">
    <source>
        <dbReference type="ARBA" id="ARBA00022692"/>
    </source>
</evidence>
<reference evidence="9" key="1">
    <citation type="submission" date="2020-02" db="EMBL/GenBank/DDBJ databases">
        <authorList>
            <person name="Meier V. D."/>
        </authorList>
    </citation>
    <scope>NUCLEOTIDE SEQUENCE</scope>
    <source>
        <strain evidence="9">AVDCRST_MAG70</strain>
    </source>
</reference>
<dbReference type="PANTHER" id="PTHR33908:SF11">
    <property type="entry name" value="MEMBRANE PROTEIN"/>
    <property type="match status" value="1"/>
</dbReference>
<name>A0A6J4V2P3_9BACT</name>
<feature type="transmembrane region" description="Helical" evidence="8">
    <location>
        <begin position="237"/>
        <end position="254"/>
    </location>
</feature>
<evidence type="ECO:0000256" key="8">
    <source>
        <dbReference type="SAM" id="Phobius"/>
    </source>
</evidence>
<dbReference type="Pfam" id="PF09913">
    <property type="entry name" value="DUF2142"/>
    <property type="match status" value="1"/>
</dbReference>
<feature type="transmembrane region" description="Helical" evidence="8">
    <location>
        <begin position="60"/>
        <end position="78"/>
    </location>
</feature>
<dbReference type="GO" id="GO:0016763">
    <property type="term" value="F:pentosyltransferase activity"/>
    <property type="evidence" value="ECO:0007669"/>
    <property type="project" value="TreeGrafter"/>
</dbReference>
<dbReference type="GO" id="GO:0009103">
    <property type="term" value="P:lipopolysaccharide biosynthetic process"/>
    <property type="evidence" value="ECO:0007669"/>
    <property type="project" value="UniProtKB-ARBA"/>
</dbReference>
<feature type="transmembrane region" description="Helical" evidence="8">
    <location>
        <begin position="303"/>
        <end position="325"/>
    </location>
</feature>
<feature type="transmembrane region" description="Helical" evidence="8">
    <location>
        <begin position="266"/>
        <end position="297"/>
    </location>
</feature>
<feature type="non-terminal residue" evidence="9">
    <location>
        <position position="397"/>
    </location>
</feature>
<dbReference type="PANTHER" id="PTHR33908">
    <property type="entry name" value="MANNOSYLTRANSFERASE YKCB-RELATED"/>
    <property type="match status" value="1"/>
</dbReference>
<keyword evidence="7 8" id="KW-0472">Membrane</keyword>
<dbReference type="InterPro" id="IPR018674">
    <property type="entry name" value="DUF2142_membrane"/>
</dbReference>
<dbReference type="AlphaFoldDB" id="A0A6J4V2P3"/>